<evidence type="ECO:0000259" key="6">
    <source>
        <dbReference type="Pfam" id="PF01258"/>
    </source>
</evidence>
<feature type="coiled-coil region" evidence="5">
    <location>
        <begin position="6"/>
        <end position="37"/>
    </location>
</feature>
<protein>
    <recommendedName>
        <fullName evidence="6">Zinc finger DksA/TraR C4-type domain-containing protein</fullName>
    </recommendedName>
</protein>
<dbReference type="PROSITE" id="PS01102">
    <property type="entry name" value="ZF_DKSA_1"/>
    <property type="match status" value="1"/>
</dbReference>
<dbReference type="InterPro" id="IPR037187">
    <property type="entry name" value="DnaK_N"/>
</dbReference>
<dbReference type="PANTHER" id="PTHR33823">
    <property type="entry name" value="RNA POLYMERASE-BINDING TRANSCRIPTION FACTOR DKSA-RELATED"/>
    <property type="match status" value="1"/>
</dbReference>
<keyword evidence="2" id="KW-0863">Zinc-finger</keyword>
<feature type="domain" description="Zinc finger DksA/TraR C4-type" evidence="6">
    <location>
        <begin position="87"/>
        <end position="117"/>
    </location>
</feature>
<comment type="caution">
    <text evidence="7">The sequence shown here is derived from an EMBL/GenBank/DDBJ whole genome shotgun (WGS) entry which is preliminary data.</text>
</comment>
<sequence length="121" mass="14134">MRASDLKKFEKMLIDMKKDLQEKLKELEEKIDENPLDSSFETNPYPIHLSDLGTDEEIRESNAELYARLSEKLKDVEYALIKIRDKTYGICENCGGEISVKRLKALPFTRYCLKCAEILRE</sequence>
<dbReference type="Pfam" id="PF01258">
    <property type="entry name" value="zf-dskA_traR"/>
    <property type="match status" value="1"/>
</dbReference>
<feature type="zinc finger region" description="dksA C4-type" evidence="4">
    <location>
        <begin position="91"/>
        <end position="115"/>
    </location>
</feature>
<proteinExistence type="predicted"/>
<evidence type="ECO:0000256" key="5">
    <source>
        <dbReference type="SAM" id="Coils"/>
    </source>
</evidence>
<keyword evidence="1" id="KW-0479">Metal-binding</keyword>
<dbReference type="PROSITE" id="PS51128">
    <property type="entry name" value="ZF_DKSA_2"/>
    <property type="match status" value="1"/>
</dbReference>
<dbReference type="PANTHER" id="PTHR33823:SF4">
    <property type="entry name" value="GENERAL STRESS PROTEIN 16O"/>
    <property type="match status" value="1"/>
</dbReference>
<dbReference type="InterPro" id="IPR020458">
    <property type="entry name" value="Znf_DskA_TraR_CS"/>
</dbReference>
<evidence type="ECO:0000256" key="4">
    <source>
        <dbReference type="PROSITE-ProRule" id="PRU00510"/>
    </source>
</evidence>
<evidence type="ECO:0000256" key="3">
    <source>
        <dbReference type="ARBA" id="ARBA00022833"/>
    </source>
</evidence>
<accession>A0A7C4U6Y7</accession>
<dbReference type="GO" id="GO:0008270">
    <property type="term" value="F:zinc ion binding"/>
    <property type="evidence" value="ECO:0007669"/>
    <property type="project" value="UniProtKB-KW"/>
</dbReference>
<keyword evidence="3" id="KW-0862">Zinc</keyword>
<reference evidence="7" key="1">
    <citation type="journal article" date="2020" name="mSystems">
        <title>Genome- and Community-Level Interaction Insights into Carbon Utilization and Element Cycling Functions of Hydrothermarchaeota in Hydrothermal Sediment.</title>
        <authorList>
            <person name="Zhou Z."/>
            <person name="Liu Y."/>
            <person name="Xu W."/>
            <person name="Pan J."/>
            <person name="Luo Z.H."/>
            <person name="Li M."/>
        </authorList>
    </citation>
    <scope>NUCLEOTIDE SEQUENCE [LARGE SCALE GENOMIC DNA]</scope>
    <source>
        <strain evidence="7">SpSt-780</strain>
    </source>
</reference>
<dbReference type="InterPro" id="IPR000962">
    <property type="entry name" value="Znf_DskA_TraR"/>
</dbReference>
<evidence type="ECO:0000256" key="1">
    <source>
        <dbReference type="ARBA" id="ARBA00022723"/>
    </source>
</evidence>
<evidence type="ECO:0000256" key="2">
    <source>
        <dbReference type="ARBA" id="ARBA00022771"/>
    </source>
</evidence>
<organism evidence="7">
    <name type="scientific">candidate division WOR-3 bacterium</name>
    <dbReference type="NCBI Taxonomy" id="2052148"/>
    <lineage>
        <taxon>Bacteria</taxon>
        <taxon>Bacteria division WOR-3</taxon>
    </lineage>
</organism>
<dbReference type="SUPFAM" id="SSF109635">
    <property type="entry name" value="DnaK suppressor protein DksA, alpha-hairpin domain"/>
    <property type="match status" value="1"/>
</dbReference>
<keyword evidence="5" id="KW-0175">Coiled coil</keyword>
<name>A0A7C4U6Y7_UNCW3</name>
<dbReference type="EMBL" id="DTHG01000002">
    <property type="protein sequence ID" value="HGW90939.1"/>
    <property type="molecule type" value="Genomic_DNA"/>
</dbReference>
<gene>
    <name evidence="7" type="ORF">ENV67_00145</name>
</gene>
<dbReference type="AlphaFoldDB" id="A0A7C4U6Y7"/>
<dbReference type="SUPFAM" id="SSF57716">
    <property type="entry name" value="Glucocorticoid receptor-like (DNA-binding domain)"/>
    <property type="match status" value="1"/>
</dbReference>
<evidence type="ECO:0000313" key="7">
    <source>
        <dbReference type="EMBL" id="HGW90939.1"/>
    </source>
</evidence>
<dbReference type="Gene3D" id="1.20.120.910">
    <property type="entry name" value="DksA, coiled-coil domain"/>
    <property type="match status" value="1"/>
</dbReference>